<dbReference type="PANTHER" id="PTHR45790">
    <property type="entry name" value="SIROHEME SYNTHASE-RELATED"/>
    <property type="match status" value="1"/>
</dbReference>
<dbReference type="EC" id="2.1.1.107" evidence="14"/>
<evidence type="ECO:0000256" key="7">
    <source>
        <dbReference type="ARBA" id="ARBA00023027"/>
    </source>
</evidence>
<dbReference type="GO" id="GO:0051266">
    <property type="term" value="F:sirohydrochlorin ferrochelatase activity"/>
    <property type="evidence" value="ECO:0007669"/>
    <property type="project" value="InterPro"/>
</dbReference>
<dbReference type="InterPro" id="IPR006366">
    <property type="entry name" value="CobA/CysG_C"/>
</dbReference>
<evidence type="ECO:0000259" key="13">
    <source>
        <dbReference type="Pfam" id="PF00590"/>
    </source>
</evidence>
<reference evidence="14 15" key="1">
    <citation type="submission" date="2020-04" db="EMBL/GenBank/DDBJ databases">
        <title>Arthrobacter sp. nov.</title>
        <authorList>
            <person name="Liu S."/>
        </authorList>
    </citation>
    <scope>NUCLEOTIDE SEQUENCE [LARGE SCALE GENOMIC DNA]</scope>
    <source>
        <strain evidence="14 15">E918</strain>
    </source>
</reference>
<evidence type="ECO:0000256" key="6">
    <source>
        <dbReference type="ARBA" id="ARBA00023002"/>
    </source>
</evidence>
<evidence type="ECO:0000313" key="15">
    <source>
        <dbReference type="Proteomes" id="UP000544090"/>
    </source>
</evidence>
<keyword evidence="15" id="KW-1185">Reference proteome</keyword>
<keyword evidence="7" id="KW-0520">NAD</keyword>
<dbReference type="SUPFAM" id="SSF53790">
    <property type="entry name" value="Tetrapyrrole methylase"/>
    <property type="match status" value="1"/>
</dbReference>
<dbReference type="InterPro" id="IPR014777">
    <property type="entry name" value="4pyrrole_Mease_sub1"/>
</dbReference>
<dbReference type="InterPro" id="IPR012409">
    <property type="entry name" value="Sirohaem_synth"/>
</dbReference>
<dbReference type="Proteomes" id="UP000544090">
    <property type="component" value="Unassembled WGS sequence"/>
</dbReference>
<dbReference type="Gene3D" id="3.30.950.10">
    <property type="entry name" value="Methyltransferase, Cobalt-precorrin-4 Transmethylase, Domain 2"/>
    <property type="match status" value="1"/>
</dbReference>
<keyword evidence="9" id="KW-0627">Porphyrin biosynthesis</keyword>
<keyword evidence="8" id="KW-0456">Lyase</keyword>
<dbReference type="GO" id="GO:0009236">
    <property type="term" value="P:cobalamin biosynthetic process"/>
    <property type="evidence" value="ECO:0007669"/>
    <property type="project" value="UniProtKB-KW"/>
</dbReference>
<dbReference type="AlphaFoldDB" id="A0A7X6HDH3"/>
<gene>
    <name evidence="14" type="primary">cobA</name>
    <name evidence="14" type="ORF">HGG74_11285</name>
</gene>
<comment type="catalytic activity">
    <reaction evidence="11">
        <text>precorrin-2 + NAD(+) = sirohydrochlorin + NADH + 2 H(+)</text>
        <dbReference type="Rhea" id="RHEA:15613"/>
        <dbReference type="ChEBI" id="CHEBI:15378"/>
        <dbReference type="ChEBI" id="CHEBI:57540"/>
        <dbReference type="ChEBI" id="CHEBI:57945"/>
        <dbReference type="ChEBI" id="CHEBI:58351"/>
        <dbReference type="ChEBI" id="CHEBI:58827"/>
        <dbReference type="EC" id="1.3.1.76"/>
    </reaction>
</comment>
<keyword evidence="4 14" id="KW-0808">Transferase</keyword>
<dbReference type="NCBIfam" id="TIGR01469">
    <property type="entry name" value="cobA_cysG_Cterm"/>
    <property type="match status" value="1"/>
</dbReference>
<feature type="active site" description="Proton donor" evidence="12">
    <location>
        <position position="222"/>
    </location>
</feature>
<feature type="active site" description="Proton acceptor" evidence="12">
    <location>
        <position position="200"/>
    </location>
</feature>
<dbReference type="PANTHER" id="PTHR45790:SF3">
    <property type="entry name" value="S-ADENOSYL-L-METHIONINE-DEPENDENT UROPORPHYRINOGEN III METHYLTRANSFERASE, CHLOROPLASTIC"/>
    <property type="match status" value="1"/>
</dbReference>
<keyword evidence="6" id="KW-0560">Oxidoreductase</keyword>
<evidence type="ECO:0000313" key="14">
    <source>
        <dbReference type="EMBL" id="NKX55114.1"/>
    </source>
</evidence>
<keyword evidence="2" id="KW-0169">Cobalamin biosynthesis</keyword>
<evidence type="ECO:0000256" key="2">
    <source>
        <dbReference type="ARBA" id="ARBA00022573"/>
    </source>
</evidence>
<dbReference type="PIRSF" id="PIRSF036426">
    <property type="entry name" value="Sirohaem_synth"/>
    <property type="match status" value="1"/>
</dbReference>
<dbReference type="UniPathway" id="UPA00262">
    <property type="reaction ID" value="UER00222"/>
</dbReference>
<evidence type="ECO:0000256" key="1">
    <source>
        <dbReference type="ARBA" id="ARBA00005010"/>
    </source>
</evidence>
<organism evidence="14 15">
    <name type="scientific">Arthrobacter mobilis</name>
    <dbReference type="NCBI Taxonomy" id="2724944"/>
    <lineage>
        <taxon>Bacteria</taxon>
        <taxon>Bacillati</taxon>
        <taxon>Actinomycetota</taxon>
        <taxon>Actinomycetes</taxon>
        <taxon>Micrococcales</taxon>
        <taxon>Micrococcaceae</taxon>
        <taxon>Arthrobacter</taxon>
    </lineage>
</organism>
<evidence type="ECO:0000256" key="12">
    <source>
        <dbReference type="PIRSR" id="PIRSR036426-1"/>
    </source>
</evidence>
<evidence type="ECO:0000256" key="3">
    <source>
        <dbReference type="ARBA" id="ARBA00022603"/>
    </source>
</evidence>
<dbReference type="GO" id="GO:0043115">
    <property type="term" value="F:precorrin-2 dehydrogenase activity"/>
    <property type="evidence" value="ECO:0007669"/>
    <property type="project" value="UniProtKB-EC"/>
</dbReference>
<dbReference type="GO" id="GO:0019354">
    <property type="term" value="P:siroheme biosynthetic process"/>
    <property type="evidence" value="ECO:0007669"/>
    <property type="project" value="UniProtKB-UniPathway"/>
</dbReference>
<evidence type="ECO:0000256" key="11">
    <source>
        <dbReference type="ARBA" id="ARBA00047561"/>
    </source>
</evidence>
<dbReference type="GO" id="GO:0004851">
    <property type="term" value="F:uroporphyrin-III C-methyltransferase activity"/>
    <property type="evidence" value="ECO:0007669"/>
    <property type="project" value="UniProtKB-EC"/>
</dbReference>
<name>A0A7X6HDH3_9MICC</name>
<dbReference type="FunFam" id="3.40.1010.10:FF:000001">
    <property type="entry name" value="Siroheme synthase"/>
    <property type="match status" value="1"/>
</dbReference>
<proteinExistence type="predicted"/>
<dbReference type="GO" id="GO:0051287">
    <property type="term" value="F:NAD binding"/>
    <property type="evidence" value="ECO:0007669"/>
    <property type="project" value="InterPro"/>
</dbReference>
<dbReference type="Pfam" id="PF00590">
    <property type="entry name" value="TP_methylase"/>
    <property type="match status" value="1"/>
</dbReference>
<evidence type="ECO:0000256" key="8">
    <source>
        <dbReference type="ARBA" id="ARBA00023239"/>
    </source>
</evidence>
<protein>
    <submittedName>
        <fullName evidence="14">Uroporphyrinogen-III C-methyltransferase</fullName>
        <ecNumber evidence="14">2.1.1.107</ecNumber>
    </submittedName>
</protein>
<keyword evidence="10" id="KW-0511">Multifunctional enzyme</keyword>
<sequence length="435" mass="44602">MSGLDLYPVSLRLLGRPVLIVGGGQVAGRRARALLDAGAVVTVVAPEAGNDVGRLARAGLLSWVPRGYRTADLDGMWFVQAATGVPAVDAQVAAEAEERRIWCVNAADGAASAAWIPATGRVDDVAVAVNAGGDPRRARAIKDAVLLALRTGKLPLRRHRRPAASRPGRVALVGGGPGEAGLITVRGRQLLAEADVVVADRLGPRGLLDELEDGVRVIEVGKAPGNHLASQDEINDILVREALAGHLVVRLKGGDPYVLGRGGEEARFCRDHGVDVEVVPGVTSAISVPAAAGIPVTHRGAATGFSVATGHEELAELPARPDHTLVLLMGVRRLAESAAALRSRGLGPGTPVAIIERGWMPGQRVTIGTLDTIAAQAVRAGVGNPAVIVVGDVVRLSPYAPAALSGAAGSLRGAPAPVPAVPQLASSLRDPRPGP</sequence>
<dbReference type="InterPro" id="IPR035996">
    <property type="entry name" value="4pyrrol_Methylase_sf"/>
</dbReference>
<dbReference type="GO" id="GO:0032259">
    <property type="term" value="P:methylation"/>
    <property type="evidence" value="ECO:0007669"/>
    <property type="project" value="UniProtKB-KW"/>
</dbReference>
<dbReference type="InterPro" id="IPR006367">
    <property type="entry name" value="Sirohaem_synthase_N"/>
</dbReference>
<dbReference type="InterPro" id="IPR014776">
    <property type="entry name" value="4pyrrole_Mease_sub2"/>
</dbReference>
<dbReference type="InterPro" id="IPR050161">
    <property type="entry name" value="Siro_Cobalamin_biosynth"/>
</dbReference>
<evidence type="ECO:0000256" key="5">
    <source>
        <dbReference type="ARBA" id="ARBA00022691"/>
    </source>
</evidence>
<dbReference type="InterPro" id="IPR000878">
    <property type="entry name" value="4pyrrol_Mease"/>
</dbReference>
<dbReference type="EMBL" id="JAAZSQ010000009">
    <property type="protein sequence ID" value="NKX55114.1"/>
    <property type="molecule type" value="Genomic_DNA"/>
</dbReference>
<dbReference type="NCBIfam" id="TIGR01470">
    <property type="entry name" value="cysG_Nterm"/>
    <property type="match status" value="1"/>
</dbReference>
<evidence type="ECO:0000256" key="4">
    <source>
        <dbReference type="ARBA" id="ARBA00022679"/>
    </source>
</evidence>
<feature type="domain" description="Tetrapyrrole methylase" evidence="13">
    <location>
        <begin position="170"/>
        <end position="373"/>
    </location>
</feature>
<evidence type="ECO:0000256" key="10">
    <source>
        <dbReference type="ARBA" id="ARBA00023268"/>
    </source>
</evidence>
<dbReference type="Pfam" id="PF13241">
    <property type="entry name" value="NAD_binding_7"/>
    <property type="match status" value="1"/>
</dbReference>
<accession>A0A7X6HDH3</accession>
<evidence type="ECO:0000256" key="9">
    <source>
        <dbReference type="ARBA" id="ARBA00023244"/>
    </source>
</evidence>
<dbReference type="NCBIfam" id="NF004790">
    <property type="entry name" value="PRK06136.1"/>
    <property type="match status" value="1"/>
</dbReference>
<dbReference type="Gene3D" id="3.40.50.720">
    <property type="entry name" value="NAD(P)-binding Rossmann-like Domain"/>
    <property type="match status" value="1"/>
</dbReference>
<dbReference type="CDD" id="cd11642">
    <property type="entry name" value="SUMT"/>
    <property type="match status" value="1"/>
</dbReference>
<dbReference type="SUPFAM" id="SSF51735">
    <property type="entry name" value="NAD(P)-binding Rossmann-fold domains"/>
    <property type="match status" value="1"/>
</dbReference>
<comment type="pathway">
    <text evidence="1">Porphyrin-containing compound metabolism; siroheme biosynthesis; sirohydrochlorin from precorrin-2: step 1/1.</text>
</comment>
<comment type="caution">
    <text evidence="14">The sequence shown here is derived from an EMBL/GenBank/DDBJ whole genome shotgun (WGS) entry which is preliminary data.</text>
</comment>
<keyword evidence="3 14" id="KW-0489">Methyltransferase</keyword>
<dbReference type="Gene3D" id="3.40.1010.10">
    <property type="entry name" value="Cobalt-precorrin-4 Transmethylase, Domain 1"/>
    <property type="match status" value="1"/>
</dbReference>
<dbReference type="RefSeq" id="WP_168486440.1">
    <property type="nucleotide sequence ID" value="NZ_JAAZSQ010000009.1"/>
</dbReference>
<keyword evidence="5" id="KW-0949">S-adenosyl-L-methionine</keyword>
<dbReference type="InterPro" id="IPR036291">
    <property type="entry name" value="NAD(P)-bd_dom_sf"/>
</dbReference>